<organism evidence="1 2">
    <name type="scientific">Pseudomonas aegrilactucae</name>
    <dbReference type="NCBI Taxonomy" id="2854028"/>
    <lineage>
        <taxon>Bacteria</taxon>
        <taxon>Pseudomonadati</taxon>
        <taxon>Pseudomonadota</taxon>
        <taxon>Gammaproteobacteria</taxon>
        <taxon>Pseudomonadales</taxon>
        <taxon>Pseudomonadaceae</taxon>
        <taxon>Pseudomonas</taxon>
    </lineage>
</organism>
<dbReference type="RefSeq" id="WP_217974777.1">
    <property type="nucleotide sequence ID" value="NZ_JAHTBI010000023.1"/>
</dbReference>
<dbReference type="EMBL" id="JAHTBI010000023">
    <property type="protein sequence ID" value="MBV6286926.1"/>
    <property type="molecule type" value="Genomic_DNA"/>
</dbReference>
<evidence type="ECO:0000313" key="1">
    <source>
        <dbReference type="EMBL" id="MBV6286926.1"/>
    </source>
</evidence>
<keyword evidence="2" id="KW-1185">Reference proteome</keyword>
<sequence length="79" mass="8520">MPIEIDEATQRCTLIAEDLNIEGEAGEVTIVTDERLRMSVATLAGQRVPITEQEADALTVAGAVDGRRHLKTTEEGSII</sequence>
<proteinExistence type="predicted"/>
<comment type="caution">
    <text evidence="1">The sequence shown here is derived from an EMBL/GenBank/DDBJ whole genome shotgun (WGS) entry which is preliminary data.</text>
</comment>
<name>A0A9Q2XHN8_9PSED</name>
<gene>
    <name evidence="1" type="ORF">KUO17_07730</name>
</gene>
<reference evidence="1" key="1">
    <citation type="journal article" date="2022" name="Int. J. Syst. Evol. Microbiol.">
        <title>Pseudomonas aegrilactucae sp. nov. and Pseudomonas morbosilactucae sp. nov., pathogens causing bacterial rot of lettuce in Japan.</title>
        <authorList>
            <person name="Sawada H."/>
            <person name="Fujikawa T."/>
            <person name="Satou M."/>
        </authorList>
    </citation>
    <scope>NUCLEOTIDE SEQUENCE</scope>
    <source>
        <strain evidence="1">MAFF 301350</strain>
    </source>
</reference>
<dbReference type="Pfam" id="PF11462">
    <property type="entry name" value="DUF3203"/>
    <property type="match status" value="1"/>
</dbReference>
<evidence type="ECO:0000313" key="2">
    <source>
        <dbReference type="Proteomes" id="UP001106592"/>
    </source>
</evidence>
<accession>A0A9Q2XHN8</accession>
<protein>
    <submittedName>
        <fullName evidence="1">DUF3203 family protein</fullName>
    </submittedName>
</protein>
<dbReference type="Proteomes" id="UP001106592">
    <property type="component" value="Unassembled WGS sequence"/>
</dbReference>
<dbReference type="AlphaFoldDB" id="A0A9Q2XHN8"/>
<dbReference type="InterPro" id="IPR021564">
    <property type="entry name" value="DUF3203"/>
</dbReference>
<reference evidence="1" key="2">
    <citation type="journal article" date="2023" name="Plant Pathol.">
        <title>Dismantling and reorganizing Pseudomonas marginalis sensu#lato.</title>
        <authorList>
            <person name="Sawada H."/>
            <person name="Fujikawa T."/>
            <person name="Satou M."/>
        </authorList>
    </citation>
    <scope>NUCLEOTIDE SEQUENCE</scope>
    <source>
        <strain evidence="1">MAFF 301350</strain>
    </source>
</reference>